<protein>
    <submittedName>
        <fullName evidence="1">Uncharacterized protein</fullName>
    </submittedName>
</protein>
<proteinExistence type="predicted"/>
<dbReference type="AlphaFoldDB" id="A0AAV4UXX3"/>
<accession>A0AAV4UXX3</accession>
<keyword evidence="2" id="KW-1185">Reference proteome</keyword>
<evidence type="ECO:0000313" key="2">
    <source>
        <dbReference type="Proteomes" id="UP001054837"/>
    </source>
</evidence>
<dbReference type="Proteomes" id="UP001054837">
    <property type="component" value="Unassembled WGS sequence"/>
</dbReference>
<evidence type="ECO:0000313" key="1">
    <source>
        <dbReference type="EMBL" id="GIY62932.1"/>
    </source>
</evidence>
<organism evidence="1 2">
    <name type="scientific">Caerostris darwini</name>
    <dbReference type="NCBI Taxonomy" id="1538125"/>
    <lineage>
        <taxon>Eukaryota</taxon>
        <taxon>Metazoa</taxon>
        <taxon>Ecdysozoa</taxon>
        <taxon>Arthropoda</taxon>
        <taxon>Chelicerata</taxon>
        <taxon>Arachnida</taxon>
        <taxon>Araneae</taxon>
        <taxon>Araneomorphae</taxon>
        <taxon>Entelegynae</taxon>
        <taxon>Araneoidea</taxon>
        <taxon>Araneidae</taxon>
        <taxon>Caerostris</taxon>
    </lineage>
</organism>
<comment type="caution">
    <text evidence="1">The sequence shown here is derived from an EMBL/GenBank/DDBJ whole genome shotgun (WGS) entry which is preliminary data.</text>
</comment>
<reference evidence="1 2" key="1">
    <citation type="submission" date="2021-06" db="EMBL/GenBank/DDBJ databases">
        <title>Caerostris darwini draft genome.</title>
        <authorList>
            <person name="Kono N."/>
            <person name="Arakawa K."/>
        </authorList>
    </citation>
    <scope>NUCLEOTIDE SEQUENCE [LARGE SCALE GENOMIC DNA]</scope>
</reference>
<dbReference type="EMBL" id="BPLQ01012143">
    <property type="protein sequence ID" value="GIY62932.1"/>
    <property type="molecule type" value="Genomic_DNA"/>
</dbReference>
<sequence length="134" mass="14429">MDRVNVECSARKIYTAIHLGVVTGVIRGIQSTSLAFFTRLGGPGICIDLEIHTVHASSPPGPTLPQRPPINIQIQNSVRWNKGKRDGISCIRKWNLLSGQAPDIKGAVVNLEHGLTGPNGHRKPPAECVRGLAL</sequence>
<gene>
    <name evidence="1" type="ORF">CDAR_565731</name>
</gene>
<name>A0AAV4UXX3_9ARAC</name>